<evidence type="ECO:0000256" key="3">
    <source>
        <dbReference type="ARBA" id="ARBA00023237"/>
    </source>
</evidence>
<dbReference type="AlphaFoldDB" id="A0A3B0ZK88"/>
<dbReference type="HAMAP" id="MF_00923">
    <property type="entry name" value="OM_assembly_BamB"/>
    <property type="match status" value="1"/>
</dbReference>
<keyword evidence="3" id="KW-0998">Cell outer membrane</keyword>
<evidence type="ECO:0000256" key="2">
    <source>
        <dbReference type="ARBA" id="ARBA00023136"/>
    </source>
</evidence>
<dbReference type="NCBIfam" id="TIGR03300">
    <property type="entry name" value="assembly_YfgL"/>
    <property type="match status" value="1"/>
</dbReference>
<evidence type="ECO:0000313" key="5">
    <source>
        <dbReference type="EMBL" id="VAW93885.1"/>
    </source>
</evidence>
<dbReference type="Pfam" id="PF13360">
    <property type="entry name" value="PQQ_2"/>
    <property type="match status" value="1"/>
</dbReference>
<protein>
    <submittedName>
        <fullName evidence="5">Outer membrane protein YfgL, lipoprotein component of the protein assembly complex (Forms a complex with YaeT, YfiO, and NlpB)</fullName>
    </submittedName>
</protein>
<dbReference type="InterPro" id="IPR002372">
    <property type="entry name" value="PQQ_rpt_dom"/>
</dbReference>
<dbReference type="PROSITE" id="PS51257">
    <property type="entry name" value="PROKAR_LIPOPROTEIN"/>
    <property type="match status" value="1"/>
</dbReference>
<accession>A0A3B0ZK88</accession>
<dbReference type="InterPro" id="IPR017687">
    <property type="entry name" value="BamB"/>
</dbReference>
<sequence>MRVFALLLLAVGLSGCGLFNKDSSLVLRDLQLEIKPVWAIQTGELPENANVQLTPFVTDDRLYVANVSGGVIAMHSRDASPLWTVNLGEQLTGGPTAGGGMVLLGTIKAELVALNAEDGKTLWRSRICSEMLALPVITAEKILLQCIDGYVMALNRSDGQRIWSYRRPPPTLTLRGTASPLLVGDRVIAGFADGVLVSLSLEKGELEWEATIAVPRGRNDLERMVDIDGRLQAADGVIYVSSYQGHVAAVSSENGRFLWTREMSSYSGVVLGDSQLFLSDDPGRIWALDRRTGATLWRQDRFSGQRVSAPAVMGRAVVVADDQGDIHWLDGRDGQILAEQNITEAWHYFHYPWEDEEGDQEKPDHAVTTYPVVTGERLYVRDNTGALVAFHMHVTTDMTESSDQ</sequence>
<feature type="domain" description="Pyrrolo-quinoline quinone repeat" evidence="4">
    <location>
        <begin position="70"/>
        <end position="299"/>
    </location>
</feature>
<dbReference type="SMART" id="SM00564">
    <property type="entry name" value="PQQ"/>
    <property type="match status" value="7"/>
</dbReference>
<dbReference type="InterPro" id="IPR011047">
    <property type="entry name" value="Quinoprotein_ADH-like_sf"/>
</dbReference>
<proteinExistence type="inferred from homology"/>
<dbReference type="InterPro" id="IPR015943">
    <property type="entry name" value="WD40/YVTN_repeat-like_dom_sf"/>
</dbReference>
<keyword evidence="2" id="KW-0472">Membrane</keyword>
<dbReference type="EMBL" id="UOFU01000037">
    <property type="protein sequence ID" value="VAW93885.1"/>
    <property type="molecule type" value="Genomic_DNA"/>
</dbReference>
<name>A0A3B0ZK88_9ZZZZ</name>
<dbReference type="InterPro" id="IPR018391">
    <property type="entry name" value="PQQ_b-propeller_rpt"/>
</dbReference>
<keyword evidence="1" id="KW-0732">Signal</keyword>
<dbReference type="Gene3D" id="2.130.10.10">
    <property type="entry name" value="YVTN repeat-like/Quinoprotein amine dehydrogenase"/>
    <property type="match status" value="1"/>
</dbReference>
<evidence type="ECO:0000256" key="1">
    <source>
        <dbReference type="ARBA" id="ARBA00022729"/>
    </source>
</evidence>
<organism evidence="5">
    <name type="scientific">hydrothermal vent metagenome</name>
    <dbReference type="NCBI Taxonomy" id="652676"/>
    <lineage>
        <taxon>unclassified sequences</taxon>
        <taxon>metagenomes</taxon>
        <taxon>ecological metagenomes</taxon>
    </lineage>
</organism>
<keyword evidence="5" id="KW-0449">Lipoprotein</keyword>
<dbReference type="PANTHER" id="PTHR34512:SF30">
    <property type="entry name" value="OUTER MEMBRANE PROTEIN ASSEMBLY FACTOR BAMB"/>
    <property type="match status" value="1"/>
</dbReference>
<evidence type="ECO:0000259" key="4">
    <source>
        <dbReference type="Pfam" id="PF13360"/>
    </source>
</evidence>
<dbReference type="PANTHER" id="PTHR34512">
    <property type="entry name" value="CELL SURFACE PROTEIN"/>
    <property type="match status" value="1"/>
</dbReference>
<gene>
    <name evidence="5" type="ORF">MNBD_GAMMA20-1186</name>
</gene>
<reference evidence="5" key="1">
    <citation type="submission" date="2018-06" db="EMBL/GenBank/DDBJ databases">
        <authorList>
            <person name="Zhirakovskaya E."/>
        </authorList>
    </citation>
    <scope>NUCLEOTIDE SEQUENCE</scope>
</reference>
<dbReference type="SUPFAM" id="SSF50998">
    <property type="entry name" value="Quinoprotein alcohol dehydrogenase-like"/>
    <property type="match status" value="1"/>
</dbReference>